<evidence type="ECO:0000256" key="2">
    <source>
        <dbReference type="ARBA" id="ARBA00007316"/>
    </source>
</evidence>
<organism evidence="21 22">
    <name type="scientific">Amaricoccus macauensis</name>
    <dbReference type="NCBI Taxonomy" id="57001"/>
    <lineage>
        <taxon>Bacteria</taxon>
        <taxon>Pseudomonadati</taxon>
        <taxon>Pseudomonadota</taxon>
        <taxon>Alphaproteobacteria</taxon>
        <taxon>Rhodobacterales</taxon>
        <taxon>Paracoccaceae</taxon>
        <taxon>Amaricoccus</taxon>
    </lineage>
</organism>
<keyword evidence="5" id="KW-1003">Cell membrane</keyword>
<evidence type="ECO:0000256" key="9">
    <source>
        <dbReference type="ARBA" id="ARBA00022741"/>
    </source>
</evidence>
<keyword evidence="7" id="KW-0808">Transferase</keyword>
<dbReference type="GO" id="GO:0004715">
    <property type="term" value="F:non-membrane spanning protein tyrosine kinase activity"/>
    <property type="evidence" value="ECO:0007669"/>
    <property type="project" value="UniProtKB-EC"/>
</dbReference>
<keyword evidence="22" id="KW-1185">Reference proteome</keyword>
<dbReference type="AlphaFoldDB" id="A0A840SPT1"/>
<dbReference type="PANTHER" id="PTHR32309:SF13">
    <property type="entry name" value="FERRIC ENTEROBACTIN TRANSPORT PROTEIN FEPE"/>
    <property type="match status" value="1"/>
</dbReference>
<evidence type="ECO:0000256" key="7">
    <source>
        <dbReference type="ARBA" id="ARBA00022679"/>
    </source>
</evidence>
<dbReference type="Proteomes" id="UP000549457">
    <property type="component" value="Unassembled WGS sequence"/>
</dbReference>
<evidence type="ECO:0000259" key="20">
    <source>
        <dbReference type="Pfam" id="PF13807"/>
    </source>
</evidence>
<dbReference type="RefSeq" id="WP_184151295.1">
    <property type="nucleotide sequence ID" value="NZ_JACHFM010000003.1"/>
</dbReference>
<evidence type="ECO:0000256" key="17">
    <source>
        <dbReference type="SAM" id="Phobius"/>
    </source>
</evidence>
<feature type="coiled-coil region" evidence="16">
    <location>
        <begin position="206"/>
        <end position="233"/>
    </location>
</feature>
<dbReference type="CDD" id="cd05387">
    <property type="entry name" value="BY-kinase"/>
    <property type="match status" value="1"/>
</dbReference>
<comment type="similarity">
    <text evidence="3">Belongs to the etk/wzc family.</text>
</comment>
<comment type="caution">
    <text evidence="21">The sequence shown here is derived from an EMBL/GenBank/DDBJ whole genome shotgun (WGS) entry which is preliminary data.</text>
</comment>
<name>A0A840SPT1_9RHOB</name>
<dbReference type="SUPFAM" id="SSF52540">
    <property type="entry name" value="P-loop containing nucleoside triphosphate hydrolases"/>
    <property type="match status" value="1"/>
</dbReference>
<keyword evidence="14" id="KW-0829">Tyrosine-protein kinase</keyword>
<evidence type="ECO:0000259" key="19">
    <source>
        <dbReference type="Pfam" id="PF13614"/>
    </source>
</evidence>
<comment type="subcellular location">
    <subcellularLocation>
        <location evidence="1">Cell inner membrane</location>
        <topology evidence="1">Multi-pass membrane protein</topology>
    </subcellularLocation>
</comment>
<dbReference type="InterPro" id="IPR025669">
    <property type="entry name" value="AAA_dom"/>
</dbReference>
<dbReference type="Pfam" id="PF02706">
    <property type="entry name" value="Wzz"/>
    <property type="match status" value="1"/>
</dbReference>
<feature type="transmembrane region" description="Helical" evidence="17">
    <location>
        <begin position="28"/>
        <end position="45"/>
    </location>
</feature>
<accession>A0A840SPT1</accession>
<keyword evidence="16" id="KW-0175">Coiled coil</keyword>
<keyword evidence="13 17" id="KW-0472">Membrane</keyword>
<dbReference type="Pfam" id="PF13807">
    <property type="entry name" value="GNVR"/>
    <property type="match status" value="1"/>
</dbReference>
<comment type="catalytic activity">
    <reaction evidence="15">
        <text>L-tyrosyl-[protein] + ATP = O-phospho-L-tyrosyl-[protein] + ADP + H(+)</text>
        <dbReference type="Rhea" id="RHEA:10596"/>
        <dbReference type="Rhea" id="RHEA-COMP:10136"/>
        <dbReference type="Rhea" id="RHEA-COMP:20101"/>
        <dbReference type="ChEBI" id="CHEBI:15378"/>
        <dbReference type="ChEBI" id="CHEBI:30616"/>
        <dbReference type="ChEBI" id="CHEBI:46858"/>
        <dbReference type="ChEBI" id="CHEBI:61978"/>
        <dbReference type="ChEBI" id="CHEBI:456216"/>
        <dbReference type="EC" id="2.7.10.2"/>
    </reaction>
</comment>
<evidence type="ECO:0000256" key="13">
    <source>
        <dbReference type="ARBA" id="ARBA00023136"/>
    </source>
</evidence>
<reference evidence="21 22" key="1">
    <citation type="submission" date="2020-08" db="EMBL/GenBank/DDBJ databases">
        <title>Genomic Encyclopedia of Type Strains, Phase IV (KMG-IV): sequencing the most valuable type-strain genomes for metagenomic binning, comparative biology and taxonomic classification.</title>
        <authorList>
            <person name="Goeker M."/>
        </authorList>
    </citation>
    <scope>NUCLEOTIDE SEQUENCE [LARGE SCALE GENOMIC DNA]</scope>
    <source>
        <strain evidence="21 22">DSM 101730</strain>
    </source>
</reference>
<evidence type="ECO:0000256" key="16">
    <source>
        <dbReference type="SAM" id="Coils"/>
    </source>
</evidence>
<keyword evidence="6" id="KW-0997">Cell inner membrane</keyword>
<evidence type="ECO:0000256" key="8">
    <source>
        <dbReference type="ARBA" id="ARBA00022692"/>
    </source>
</evidence>
<dbReference type="GO" id="GO:0005886">
    <property type="term" value="C:plasma membrane"/>
    <property type="evidence" value="ECO:0007669"/>
    <property type="project" value="UniProtKB-SubCell"/>
</dbReference>
<evidence type="ECO:0000256" key="12">
    <source>
        <dbReference type="ARBA" id="ARBA00022989"/>
    </source>
</evidence>
<evidence type="ECO:0000256" key="4">
    <source>
        <dbReference type="ARBA" id="ARBA00011903"/>
    </source>
</evidence>
<evidence type="ECO:0000259" key="18">
    <source>
        <dbReference type="Pfam" id="PF02706"/>
    </source>
</evidence>
<evidence type="ECO:0000256" key="3">
    <source>
        <dbReference type="ARBA" id="ARBA00008883"/>
    </source>
</evidence>
<feature type="domain" description="Polysaccharide chain length determinant N-terminal" evidence="18">
    <location>
        <begin position="14"/>
        <end position="107"/>
    </location>
</feature>
<evidence type="ECO:0000256" key="6">
    <source>
        <dbReference type="ARBA" id="ARBA00022519"/>
    </source>
</evidence>
<feature type="domain" description="Tyrosine-protein kinase G-rich" evidence="20">
    <location>
        <begin position="355"/>
        <end position="431"/>
    </location>
</feature>
<evidence type="ECO:0000256" key="1">
    <source>
        <dbReference type="ARBA" id="ARBA00004429"/>
    </source>
</evidence>
<keyword evidence="12 17" id="KW-1133">Transmembrane helix</keyword>
<keyword evidence="10" id="KW-0418">Kinase</keyword>
<keyword evidence="8 17" id="KW-0812">Transmembrane</keyword>
<dbReference type="GO" id="GO:0005524">
    <property type="term" value="F:ATP binding"/>
    <property type="evidence" value="ECO:0007669"/>
    <property type="project" value="UniProtKB-KW"/>
</dbReference>
<dbReference type="EMBL" id="JACHFM010000003">
    <property type="protein sequence ID" value="MBB5223074.1"/>
    <property type="molecule type" value="Genomic_DNA"/>
</dbReference>
<evidence type="ECO:0000256" key="15">
    <source>
        <dbReference type="ARBA" id="ARBA00051245"/>
    </source>
</evidence>
<keyword evidence="9" id="KW-0547">Nucleotide-binding</keyword>
<dbReference type="EC" id="2.7.10.2" evidence="4"/>
<evidence type="ECO:0000256" key="5">
    <source>
        <dbReference type="ARBA" id="ARBA00022475"/>
    </source>
</evidence>
<evidence type="ECO:0000256" key="14">
    <source>
        <dbReference type="ARBA" id="ARBA00023137"/>
    </source>
</evidence>
<keyword evidence="11" id="KW-0067">ATP-binding</keyword>
<dbReference type="InterPro" id="IPR027417">
    <property type="entry name" value="P-loop_NTPase"/>
</dbReference>
<proteinExistence type="inferred from homology"/>
<dbReference type="InterPro" id="IPR005702">
    <property type="entry name" value="Wzc-like_C"/>
</dbReference>
<dbReference type="Gene3D" id="3.40.50.300">
    <property type="entry name" value="P-loop containing nucleotide triphosphate hydrolases"/>
    <property type="match status" value="1"/>
</dbReference>
<dbReference type="InterPro" id="IPR032807">
    <property type="entry name" value="GNVR"/>
</dbReference>
<dbReference type="NCBIfam" id="TIGR01007">
    <property type="entry name" value="eps_fam"/>
    <property type="match status" value="1"/>
</dbReference>
<protein>
    <recommendedName>
        <fullName evidence="4">non-specific protein-tyrosine kinase</fullName>
        <ecNumber evidence="4">2.7.10.2</ecNumber>
    </recommendedName>
</protein>
<dbReference type="Pfam" id="PF13614">
    <property type="entry name" value="AAA_31"/>
    <property type="match status" value="1"/>
</dbReference>
<dbReference type="PANTHER" id="PTHR32309">
    <property type="entry name" value="TYROSINE-PROTEIN KINASE"/>
    <property type="match status" value="1"/>
</dbReference>
<feature type="domain" description="AAA" evidence="19">
    <location>
        <begin position="498"/>
        <end position="655"/>
    </location>
</feature>
<evidence type="ECO:0000256" key="10">
    <source>
        <dbReference type="ARBA" id="ARBA00022777"/>
    </source>
</evidence>
<dbReference type="InterPro" id="IPR003856">
    <property type="entry name" value="LPS_length_determ_N"/>
</dbReference>
<evidence type="ECO:0000256" key="11">
    <source>
        <dbReference type="ARBA" id="ARBA00022840"/>
    </source>
</evidence>
<evidence type="ECO:0000313" key="21">
    <source>
        <dbReference type="EMBL" id="MBB5223074.1"/>
    </source>
</evidence>
<comment type="similarity">
    <text evidence="2">Belongs to the CpsD/CapB family.</text>
</comment>
<gene>
    <name evidence="21" type="ORF">HNP73_003021</name>
</gene>
<feature type="coiled-coil region" evidence="16">
    <location>
        <begin position="338"/>
        <end position="365"/>
    </location>
</feature>
<evidence type="ECO:0000313" key="22">
    <source>
        <dbReference type="Proteomes" id="UP000549457"/>
    </source>
</evidence>
<dbReference type="InterPro" id="IPR050445">
    <property type="entry name" value="Bact_polysacc_biosynth/exp"/>
</dbReference>
<sequence>MSSMAVPDSDDASVDILKTINILLRKKYYIILTCAAFIALAFAYVEFLATPTYRATATVVMESREAQVMGLDVESILGSLSSDSSVVNTEVQVLRGRVLMGRVVDELNLVENPEFNTRLKPKGLLSRIKTFVRGPAPELSEAEIRDAVVTALLEQVTTSNIAQSLAFQIQVETESAAQSALIADTIARLYIDDQVRVKFEATKRAADWLTGQVADLKAELETAEEKMREFQSNMSIASGVELAALDRQLKDTRDRRAASIDQVSGLVARQEASRNAIGRAAQASALADPQLIELAVAADREGSTAVHAFDARRTLLGQQMEQDLLRLRSQISSYDLAETNLLDTINRASQELTQLEQMTREAEASKLLYEHFQTRLKEAVAQQGIQQPDSRVLSQAVRPLFASTPRKGLTLAMAAIFGAMLGAGLALLREAAASGIRTSNELESLSGRVVLGQIPLLPVGQRTKVIEYLAKNPTSALAEAVRNLRTSILLSNIDRVPQIIALTSPVPGEGKTMLSLALAQNLTQMGKKVLLIEGDIRRRTFKRYFEAPHGNGLVSVLSGDVSLAEAAWPSESMGDVLFGEKSLVNAADIFSSQAFPRLLDEARKHYDVILIDTPPVLVVPDTRIIAQHADTVVFIVRWDNTSETQVQDALHMLDTTNARVAGMVLSQIDPKGMRRYGYGERYGAYAAYGKKYYNSIS</sequence>